<dbReference type="SUPFAM" id="SSF54570">
    <property type="entry name" value="Ribosomal protein S19"/>
    <property type="match status" value="1"/>
</dbReference>
<dbReference type="Pfam" id="PF00203">
    <property type="entry name" value="Ribosomal_S19"/>
    <property type="match status" value="1"/>
</dbReference>
<organism evidence="5">
    <name type="scientific">Percolomonas cosmopolitus</name>
    <dbReference type="NCBI Taxonomy" id="63605"/>
    <lineage>
        <taxon>Eukaryota</taxon>
        <taxon>Discoba</taxon>
        <taxon>Heterolobosea</taxon>
        <taxon>Tetramitia</taxon>
        <taxon>Eutetramitia</taxon>
        <taxon>Percolomonadidae</taxon>
        <taxon>Percolomonas</taxon>
    </lineage>
</organism>
<evidence type="ECO:0000256" key="1">
    <source>
        <dbReference type="ARBA" id="ARBA00007345"/>
    </source>
</evidence>
<dbReference type="GO" id="GO:0003735">
    <property type="term" value="F:structural constituent of ribosome"/>
    <property type="evidence" value="ECO:0007669"/>
    <property type="project" value="InterPro"/>
</dbReference>
<dbReference type="Gene3D" id="3.30.860.10">
    <property type="entry name" value="30s Ribosomal Protein S19, Chain A"/>
    <property type="match status" value="1"/>
</dbReference>
<evidence type="ECO:0008006" key="6">
    <source>
        <dbReference type="Google" id="ProtNLM"/>
    </source>
</evidence>
<dbReference type="EMBL" id="HBGD01006659">
    <property type="protein sequence ID" value="CAD9082299.1"/>
    <property type="molecule type" value="Transcribed_RNA"/>
</dbReference>
<dbReference type="GO" id="GO:0022627">
    <property type="term" value="C:cytosolic small ribosomal subunit"/>
    <property type="evidence" value="ECO:0007669"/>
    <property type="project" value="TreeGrafter"/>
</dbReference>
<dbReference type="InterPro" id="IPR002222">
    <property type="entry name" value="Ribosomal_uS19"/>
</dbReference>
<protein>
    <recommendedName>
        <fullName evidence="6">40S ribosomal protein S15</fullName>
    </recommendedName>
</protein>
<evidence type="ECO:0000256" key="3">
    <source>
        <dbReference type="ARBA" id="ARBA00023274"/>
    </source>
</evidence>
<evidence type="ECO:0000256" key="2">
    <source>
        <dbReference type="ARBA" id="ARBA00022980"/>
    </source>
</evidence>
<dbReference type="FunFam" id="3.30.860.10:FF:000002">
    <property type="entry name" value="40S ribosomal protein S15"/>
    <property type="match status" value="1"/>
</dbReference>
<gene>
    <name evidence="5" type="ORF">PCOS0759_LOCUS5539</name>
</gene>
<keyword evidence="2 4" id="KW-0689">Ribosomal protein</keyword>
<name>A0A7S1KQV3_9EUKA</name>
<dbReference type="PANTHER" id="PTHR11880:SF2">
    <property type="entry name" value="SMALL RIBOSOMAL SUBUNIT PROTEIN US19"/>
    <property type="match status" value="1"/>
</dbReference>
<evidence type="ECO:0000256" key="4">
    <source>
        <dbReference type="RuleBase" id="RU003485"/>
    </source>
</evidence>
<dbReference type="PIRSF" id="PIRSF002144">
    <property type="entry name" value="Ribosomal_S19"/>
    <property type="match status" value="1"/>
</dbReference>
<accession>A0A7S1KQV3</accession>
<dbReference type="InterPro" id="IPR023575">
    <property type="entry name" value="Ribosomal_uS19_SF"/>
</dbReference>
<evidence type="ECO:0000313" key="5">
    <source>
        <dbReference type="EMBL" id="CAD9082299.1"/>
    </source>
</evidence>
<dbReference type="InterPro" id="IPR005713">
    <property type="entry name" value="Ribosomal_uS19_euk/arc"/>
</dbReference>
<keyword evidence="3 4" id="KW-0687">Ribonucleoprotein</keyword>
<sequence length="139" mass="15990">MAKQKFRTFQYRGIELNELITKSHEEMAQLFNARKRRRFNRKYGAQYFRLMQKLRNAKKDVPYGEKPPAVKTHLRDAIVLPEMIGSVLGVYNGLGFIEVEVRAEMVGHHLGEFAITYKPIRHGRPGVGATSSSKFVPLK</sequence>
<proteinExistence type="inferred from homology"/>
<dbReference type="GO" id="GO:0006412">
    <property type="term" value="P:translation"/>
    <property type="evidence" value="ECO:0007669"/>
    <property type="project" value="InterPro"/>
</dbReference>
<dbReference type="AlphaFoldDB" id="A0A7S1KQV3"/>
<dbReference type="PANTHER" id="PTHR11880">
    <property type="entry name" value="RIBOSOMAL PROTEIN S19P FAMILY MEMBER"/>
    <property type="match status" value="1"/>
</dbReference>
<dbReference type="PRINTS" id="PR00975">
    <property type="entry name" value="RIBOSOMALS19"/>
</dbReference>
<dbReference type="GO" id="GO:0000028">
    <property type="term" value="P:ribosomal small subunit assembly"/>
    <property type="evidence" value="ECO:0007669"/>
    <property type="project" value="TreeGrafter"/>
</dbReference>
<dbReference type="NCBIfam" id="TIGR01025">
    <property type="entry name" value="uS19_arch"/>
    <property type="match status" value="1"/>
</dbReference>
<dbReference type="NCBIfam" id="NF003121">
    <property type="entry name" value="PRK04038.1"/>
    <property type="match status" value="1"/>
</dbReference>
<dbReference type="HAMAP" id="MF_00531">
    <property type="entry name" value="Ribosomal_uS19"/>
    <property type="match status" value="1"/>
</dbReference>
<reference evidence="5" key="1">
    <citation type="submission" date="2021-01" db="EMBL/GenBank/DDBJ databases">
        <authorList>
            <person name="Corre E."/>
            <person name="Pelletier E."/>
            <person name="Niang G."/>
            <person name="Scheremetjew M."/>
            <person name="Finn R."/>
            <person name="Kale V."/>
            <person name="Holt S."/>
            <person name="Cochrane G."/>
            <person name="Meng A."/>
            <person name="Brown T."/>
            <person name="Cohen L."/>
        </authorList>
    </citation>
    <scope>NUCLEOTIDE SEQUENCE</scope>
    <source>
        <strain evidence="5">WS</strain>
    </source>
</reference>
<comment type="similarity">
    <text evidence="1 4">Belongs to the universal ribosomal protein uS19 family.</text>
</comment>